<gene>
    <name evidence="4" type="ORF">D3874_24715</name>
</gene>
<evidence type="ECO:0000256" key="1">
    <source>
        <dbReference type="PIRSR" id="PIRSR014972-1"/>
    </source>
</evidence>
<dbReference type="InterPro" id="IPR025540">
    <property type="entry name" value="FlK"/>
</dbReference>
<feature type="domain" description="Fluoroacetyl-CoA-specific thioesterase-like" evidence="3">
    <location>
        <begin position="31"/>
        <end position="125"/>
    </location>
</feature>
<feature type="binding site" evidence="2">
    <location>
        <position position="70"/>
    </location>
    <ligand>
        <name>CoA</name>
        <dbReference type="ChEBI" id="CHEBI:57287"/>
    </ligand>
</feature>
<dbReference type="EMBL" id="QYUK01000011">
    <property type="protein sequence ID" value="RJF89776.1"/>
    <property type="molecule type" value="Genomic_DNA"/>
</dbReference>
<protein>
    <submittedName>
        <fullName evidence="4">Thioesterase</fullName>
    </submittedName>
</protein>
<name>A0A418WI95_9PROT</name>
<dbReference type="InterPro" id="IPR029069">
    <property type="entry name" value="HotDog_dom_sf"/>
</dbReference>
<dbReference type="PANTHER" id="PTHR36934">
    <property type="entry name" value="BLR0278 PROTEIN"/>
    <property type="match status" value="1"/>
</dbReference>
<dbReference type="SUPFAM" id="SSF54637">
    <property type="entry name" value="Thioesterase/thiol ester dehydrase-isomerase"/>
    <property type="match status" value="1"/>
</dbReference>
<accession>A0A418WI95</accession>
<evidence type="ECO:0000313" key="4">
    <source>
        <dbReference type="EMBL" id="RJF89776.1"/>
    </source>
</evidence>
<feature type="active site" evidence="1">
    <location>
        <position position="77"/>
    </location>
</feature>
<feature type="active site" evidence="1">
    <location>
        <position position="43"/>
    </location>
</feature>
<feature type="binding site" evidence="2">
    <location>
        <position position="121"/>
    </location>
    <ligand>
        <name>substrate</name>
    </ligand>
</feature>
<dbReference type="RefSeq" id="WP_119781988.1">
    <property type="nucleotide sequence ID" value="NZ_QYUK01000011.1"/>
</dbReference>
<dbReference type="Pfam" id="PF22636">
    <property type="entry name" value="FlK"/>
    <property type="match status" value="1"/>
</dbReference>
<dbReference type="PANTHER" id="PTHR36934:SF1">
    <property type="entry name" value="THIOESTERASE DOMAIN-CONTAINING PROTEIN"/>
    <property type="match status" value="1"/>
</dbReference>
<evidence type="ECO:0000259" key="3">
    <source>
        <dbReference type="Pfam" id="PF22636"/>
    </source>
</evidence>
<comment type="caution">
    <text evidence="4">The sequence shown here is derived from an EMBL/GenBank/DDBJ whole genome shotgun (WGS) entry which is preliminary data.</text>
</comment>
<evidence type="ECO:0000256" key="2">
    <source>
        <dbReference type="PIRSR" id="PIRSR014972-2"/>
    </source>
</evidence>
<reference evidence="4 5" key="1">
    <citation type="submission" date="2018-09" db="EMBL/GenBank/DDBJ databases">
        <authorList>
            <person name="Zhu H."/>
        </authorList>
    </citation>
    <scope>NUCLEOTIDE SEQUENCE [LARGE SCALE GENOMIC DNA]</scope>
    <source>
        <strain evidence="4 5">K1W22B-8</strain>
    </source>
</reference>
<dbReference type="AlphaFoldDB" id="A0A418WI95"/>
<dbReference type="InterPro" id="IPR054485">
    <property type="entry name" value="FlK-like_dom"/>
</dbReference>
<feature type="active site" evidence="1">
    <location>
        <position position="51"/>
    </location>
</feature>
<dbReference type="PIRSF" id="PIRSF014972">
    <property type="entry name" value="FlK"/>
    <property type="match status" value="1"/>
</dbReference>
<sequence length="139" mass="15212">MTPDDLKPGLRHSQTITVDASLTVPRVSAAFTGFADMPPVFATAFLVGFVEWTCIELLRPYLAPHQRTVGTCVDLSHVAATPIGLAVTAQAELVEIEGRKLCFHARCHDVRESIGEGHHERAIIDYDKFIARIGLKTST</sequence>
<keyword evidence="5" id="KW-1185">Reference proteome</keyword>
<organism evidence="4 5">
    <name type="scientific">Oleomonas cavernae</name>
    <dbReference type="NCBI Taxonomy" id="2320859"/>
    <lineage>
        <taxon>Bacteria</taxon>
        <taxon>Pseudomonadati</taxon>
        <taxon>Pseudomonadota</taxon>
        <taxon>Alphaproteobacteria</taxon>
        <taxon>Acetobacterales</taxon>
        <taxon>Acetobacteraceae</taxon>
        <taxon>Oleomonas</taxon>
    </lineage>
</organism>
<evidence type="ECO:0000313" key="5">
    <source>
        <dbReference type="Proteomes" id="UP000284605"/>
    </source>
</evidence>
<feature type="binding site" evidence="2">
    <location>
        <position position="70"/>
    </location>
    <ligand>
        <name>substrate</name>
    </ligand>
</feature>
<dbReference type="Gene3D" id="3.10.129.10">
    <property type="entry name" value="Hotdog Thioesterase"/>
    <property type="match status" value="1"/>
</dbReference>
<dbReference type="OrthoDB" id="6902891at2"/>
<dbReference type="Proteomes" id="UP000284605">
    <property type="component" value="Unassembled WGS sequence"/>
</dbReference>
<proteinExistence type="predicted"/>